<dbReference type="EMBL" id="BMAT01004849">
    <property type="protein sequence ID" value="GFR81701.1"/>
    <property type="molecule type" value="Genomic_DNA"/>
</dbReference>
<organism evidence="2 3">
    <name type="scientific">Elysia marginata</name>
    <dbReference type="NCBI Taxonomy" id="1093978"/>
    <lineage>
        <taxon>Eukaryota</taxon>
        <taxon>Metazoa</taxon>
        <taxon>Spiralia</taxon>
        <taxon>Lophotrochozoa</taxon>
        <taxon>Mollusca</taxon>
        <taxon>Gastropoda</taxon>
        <taxon>Heterobranchia</taxon>
        <taxon>Euthyneura</taxon>
        <taxon>Panpulmonata</taxon>
        <taxon>Sacoglossa</taxon>
        <taxon>Placobranchoidea</taxon>
        <taxon>Plakobranchidae</taxon>
        <taxon>Elysia</taxon>
    </lineage>
</organism>
<protein>
    <submittedName>
        <fullName evidence="2">Uncharacterized protein</fullName>
    </submittedName>
</protein>
<comment type="caution">
    <text evidence="2">The sequence shown here is derived from an EMBL/GenBank/DDBJ whole genome shotgun (WGS) entry which is preliminary data.</text>
</comment>
<feature type="compositionally biased region" description="Acidic residues" evidence="1">
    <location>
        <begin position="228"/>
        <end position="241"/>
    </location>
</feature>
<accession>A0AAV4G8Y2</accession>
<sequence length="241" mass="26430">MIGPLDLGPGFFTGLAPSHGAITNISTGTWPIGYKSHRSIPQFPTPGETETLRCLCTLYETICHIHHIEVLNPVSPLCQGQATPVTAVLLIMTMKDSLTFSSYQHLFLCPCHLISFCLFDELSQHHEDVPEIPEALSTAETLYSLRSSSCRWLQTRRDLFQEEFFEGQEWDRVGGSEVKVEAAGDDGSVDPGVCASERDTEEGIGFEVEVEVVEDMDGFDDPGVGDTDRDEAEEAEAGNGC</sequence>
<evidence type="ECO:0000313" key="3">
    <source>
        <dbReference type="Proteomes" id="UP000762676"/>
    </source>
</evidence>
<evidence type="ECO:0000313" key="2">
    <source>
        <dbReference type="EMBL" id="GFR81701.1"/>
    </source>
</evidence>
<name>A0AAV4G8Y2_9GAST</name>
<dbReference type="Proteomes" id="UP000762676">
    <property type="component" value="Unassembled WGS sequence"/>
</dbReference>
<reference evidence="2 3" key="1">
    <citation type="journal article" date="2021" name="Elife">
        <title>Chloroplast acquisition without the gene transfer in kleptoplastic sea slugs, Plakobranchus ocellatus.</title>
        <authorList>
            <person name="Maeda T."/>
            <person name="Takahashi S."/>
            <person name="Yoshida T."/>
            <person name="Shimamura S."/>
            <person name="Takaki Y."/>
            <person name="Nagai Y."/>
            <person name="Toyoda A."/>
            <person name="Suzuki Y."/>
            <person name="Arimoto A."/>
            <person name="Ishii H."/>
            <person name="Satoh N."/>
            <person name="Nishiyama T."/>
            <person name="Hasebe M."/>
            <person name="Maruyama T."/>
            <person name="Minagawa J."/>
            <person name="Obokata J."/>
            <person name="Shigenobu S."/>
        </authorList>
    </citation>
    <scope>NUCLEOTIDE SEQUENCE [LARGE SCALE GENOMIC DNA]</scope>
</reference>
<proteinExistence type="predicted"/>
<feature type="region of interest" description="Disordered" evidence="1">
    <location>
        <begin position="216"/>
        <end position="241"/>
    </location>
</feature>
<keyword evidence="3" id="KW-1185">Reference proteome</keyword>
<evidence type="ECO:0000256" key="1">
    <source>
        <dbReference type="SAM" id="MobiDB-lite"/>
    </source>
</evidence>
<gene>
    <name evidence="2" type="ORF">ElyMa_002346300</name>
</gene>
<dbReference type="AlphaFoldDB" id="A0AAV4G8Y2"/>